<keyword evidence="1" id="KW-1133">Transmembrane helix</keyword>
<keyword evidence="1" id="KW-0472">Membrane</keyword>
<dbReference type="AlphaFoldDB" id="K1L4Y0"/>
<keyword evidence="1" id="KW-0812">Transmembrane</keyword>
<dbReference type="EMBL" id="AMGM01000018">
    <property type="protein sequence ID" value="EKB49781.1"/>
    <property type="molecule type" value="Genomic_DNA"/>
</dbReference>
<gene>
    <name evidence="2" type="ORF">B879_01564</name>
</gene>
<evidence type="ECO:0008006" key="4">
    <source>
        <dbReference type="Google" id="ProtNLM"/>
    </source>
</evidence>
<evidence type="ECO:0000256" key="1">
    <source>
        <dbReference type="SAM" id="Phobius"/>
    </source>
</evidence>
<name>K1L4Y0_CECL9</name>
<proteinExistence type="predicted"/>
<keyword evidence="3" id="KW-1185">Reference proteome</keyword>
<feature type="transmembrane region" description="Helical" evidence="1">
    <location>
        <begin position="55"/>
        <end position="72"/>
    </location>
</feature>
<evidence type="ECO:0000313" key="3">
    <source>
        <dbReference type="Proteomes" id="UP000004478"/>
    </source>
</evidence>
<protein>
    <recommendedName>
        <fullName evidence="4">Magnesium citrate secondary transporter</fullName>
    </recommendedName>
</protein>
<organism evidence="2 3">
    <name type="scientific">Cecembia lonarensis (strain CCUG 58316 / KCTC 22772 / LW9)</name>
    <dbReference type="NCBI Taxonomy" id="1225176"/>
    <lineage>
        <taxon>Bacteria</taxon>
        <taxon>Pseudomonadati</taxon>
        <taxon>Bacteroidota</taxon>
        <taxon>Cytophagia</taxon>
        <taxon>Cytophagales</taxon>
        <taxon>Cyclobacteriaceae</taxon>
        <taxon>Cecembia</taxon>
    </lineage>
</organism>
<feature type="transmembrane region" description="Helical" evidence="1">
    <location>
        <begin position="26"/>
        <end position="43"/>
    </location>
</feature>
<accession>K1L4Y0</accession>
<feature type="transmembrane region" description="Helical" evidence="1">
    <location>
        <begin position="84"/>
        <end position="100"/>
    </location>
</feature>
<evidence type="ECO:0000313" key="2">
    <source>
        <dbReference type="EMBL" id="EKB49781.1"/>
    </source>
</evidence>
<sequence length="102" mass="11981">MFWINQYLEKVKGVFIPYVHAYLDDLLAMPVVLGISLQVFQWIHPLKAGFRFTKVQVMVGWLYFCLLFEVLLPKWSDQYVADPWDALAYGIGAVIFYLFINK</sequence>
<reference evidence="2 3" key="1">
    <citation type="journal article" date="2012" name="J. Bacteriol.">
        <title>Draft Genome Sequence of Cecembia lonarensis Strain LW9T, Isolated from Lonar Lake, a Haloalkaline Lake in India.</title>
        <authorList>
            <person name="Shivaji S."/>
            <person name="Ara S."/>
            <person name="Singh A."/>
            <person name="Pinnaka A.K."/>
        </authorList>
    </citation>
    <scope>NUCLEOTIDE SEQUENCE [LARGE SCALE GENOMIC DNA]</scope>
    <source>
        <strain evidence="2 3">LW9</strain>
    </source>
</reference>
<comment type="caution">
    <text evidence="2">The sequence shown here is derived from an EMBL/GenBank/DDBJ whole genome shotgun (WGS) entry which is preliminary data.</text>
</comment>
<dbReference type="Proteomes" id="UP000004478">
    <property type="component" value="Unassembled WGS sequence"/>
</dbReference>